<dbReference type="InterPro" id="IPR012133">
    <property type="entry name" value="Alpha-hydoxy_acid_DH_FMN"/>
</dbReference>
<dbReference type="Gene3D" id="3.20.20.70">
    <property type="entry name" value="Aldolase class I"/>
    <property type="match status" value="1"/>
</dbReference>
<evidence type="ECO:0000259" key="9">
    <source>
        <dbReference type="PROSITE" id="PS51349"/>
    </source>
</evidence>
<accession>A0A7X5XV35</accession>
<feature type="binding site" evidence="7">
    <location>
        <position position="139"/>
    </location>
    <ligand>
        <name>glyoxylate</name>
        <dbReference type="ChEBI" id="CHEBI:36655"/>
    </ligand>
</feature>
<feature type="binding site" evidence="7">
    <location>
        <position position="116"/>
    </location>
    <ligand>
        <name>FMN</name>
        <dbReference type="ChEBI" id="CHEBI:58210"/>
    </ligand>
</feature>
<evidence type="ECO:0000256" key="7">
    <source>
        <dbReference type="PIRSR" id="PIRSR000138-2"/>
    </source>
</evidence>
<dbReference type="GO" id="GO:0010181">
    <property type="term" value="F:FMN binding"/>
    <property type="evidence" value="ECO:0007669"/>
    <property type="project" value="InterPro"/>
</dbReference>
<dbReference type="InterPro" id="IPR000262">
    <property type="entry name" value="FMN-dep_DH"/>
</dbReference>
<feature type="binding site" evidence="7">
    <location>
        <position position="259"/>
    </location>
    <ligand>
        <name>FMN</name>
        <dbReference type="ChEBI" id="CHEBI:58210"/>
    </ligand>
</feature>
<dbReference type="EC" id="1.1.3.46" evidence="10"/>
<keyword evidence="8" id="KW-0812">Transmembrane</keyword>
<dbReference type="InterPro" id="IPR013785">
    <property type="entry name" value="Aldolase_TIM"/>
</dbReference>
<feature type="binding site" evidence="7">
    <location>
        <position position="264"/>
    </location>
    <ligand>
        <name>glyoxylate</name>
        <dbReference type="ChEBI" id="CHEBI:36655"/>
    </ligand>
</feature>
<feature type="active site" description="Proton acceptor" evidence="6">
    <location>
        <position position="261"/>
    </location>
</feature>
<evidence type="ECO:0000313" key="11">
    <source>
        <dbReference type="Proteomes" id="UP000535078"/>
    </source>
</evidence>
<keyword evidence="8" id="KW-0472">Membrane</keyword>
<dbReference type="RefSeq" id="WP_167922207.1">
    <property type="nucleotide sequence ID" value="NZ_JAATIT010000004.1"/>
</dbReference>
<name>A0A7X5XV35_9SPHN</name>
<keyword evidence="11" id="KW-1185">Reference proteome</keyword>
<comment type="caution">
    <text evidence="10">The sequence shown here is derived from an EMBL/GenBank/DDBJ whole genome shotgun (WGS) entry which is preliminary data.</text>
</comment>
<dbReference type="GO" id="GO:0016614">
    <property type="term" value="F:oxidoreductase activity, acting on CH-OH group of donors"/>
    <property type="evidence" value="ECO:0007669"/>
    <property type="project" value="UniProtKB-ARBA"/>
</dbReference>
<evidence type="ECO:0000256" key="5">
    <source>
        <dbReference type="ARBA" id="ARBA00024042"/>
    </source>
</evidence>
<gene>
    <name evidence="10" type="ORF">GGR90_003018</name>
</gene>
<feature type="transmembrane region" description="Helical" evidence="8">
    <location>
        <begin position="318"/>
        <end position="337"/>
    </location>
</feature>
<dbReference type="Pfam" id="PF01070">
    <property type="entry name" value="FMN_dh"/>
    <property type="match status" value="1"/>
</dbReference>
<dbReference type="PIRSF" id="PIRSF000138">
    <property type="entry name" value="Al-hdrx_acd_dh"/>
    <property type="match status" value="1"/>
</dbReference>
<keyword evidence="3 7" id="KW-0288">FMN</keyword>
<feature type="domain" description="FMN hydroxy acid dehydrogenase" evidence="9">
    <location>
        <begin position="8"/>
        <end position="365"/>
    </location>
</feature>
<comment type="similarity">
    <text evidence="5">Belongs to the FMN-dependent alpha-hydroxy acid dehydrogenase family.</text>
</comment>
<dbReference type="PANTHER" id="PTHR10578:SF149">
    <property type="entry name" value="2-HYDROXYACID OXIDASE 2"/>
    <property type="match status" value="1"/>
</dbReference>
<evidence type="ECO:0000256" key="3">
    <source>
        <dbReference type="ARBA" id="ARBA00022643"/>
    </source>
</evidence>
<feature type="binding site" evidence="7">
    <location>
        <begin position="315"/>
        <end position="316"/>
    </location>
    <ligand>
        <name>FMN</name>
        <dbReference type="ChEBI" id="CHEBI:58210"/>
    </ligand>
</feature>
<evidence type="ECO:0000256" key="4">
    <source>
        <dbReference type="ARBA" id="ARBA00023002"/>
    </source>
</evidence>
<feature type="binding site" evidence="7">
    <location>
        <position position="165"/>
    </location>
    <ligand>
        <name>FMN</name>
        <dbReference type="ChEBI" id="CHEBI:58210"/>
    </ligand>
</feature>
<evidence type="ECO:0000313" key="10">
    <source>
        <dbReference type="EMBL" id="NJB90816.1"/>
    </source>
</evidence>
<feature type="binding site" evidence="7">
    <location>
        <begin position="87"/>
        <end position="89"/>
    </location>
    <ligand>
        <name>FMN</name>
        <dbReference type="ChEBI" id="CHEBI:58210"/>
    </ligand>
</feature>
<dbReference type="PROSITE" id="PS51349">
    <property type="entry name" value="FMN_HYDROXY_ACID_DH_2"/>
    <property type="match status" value="1"/>
</dbReference>
<organism evidence="10 11">
    <name type="scientific">Sphingopyxis italica</name>
    <dbReference type="NCBI Taxonomy" id="1129133"/>
    <lineage>
        <taxon>Bacteria</taxon>
        <taxon>Pseudomonadati</taxon>
        <taxon>Pseudomonadota</taxon>
        <taxon>Alphaproteobacteria</taxon>
        <taxon>Sphingomonadales</taxon>
        <taxon>Sphingomonadaceae</taxon>
        <taxon>Sphingopyxis</taxon>
    </lineage>
</organism>
<feature type="binding site" evidence="7">
    <location>
        <position position="174"/>
    </location>
    <ligand>
        <name>glyoxylate</name>
        <dbReference type="ChEBI" id="CHEBI:36655"/>
    </ligand>
</feature>
<feature type="binding site" evidence="7">
    <location>
        <position position="34"/>
    </location>
    <ligand>
        <name>glyoxylate</name>
        <dbReference type="ChEBI" id="CHEBI:36655"/>
    </ligand>
</feature>
<feature type="binding site" evidence="7">
    <location>
        <position position="137"/>
    </location>
    <ligand>
        <name>FMN</name>
        <dbReference type="ChEBI" id="CHEBI:58210"/>
    </ligand>
</feature>
<feature type="binding site" evidence="7">
    <location>
        <begin position="292"/>
        <end position="296"/>
    </location>
    <ligand>
        <name>FMN</name>
        <dbReference type="ChEBI" id="CHEBI:58210"/>
    </ligand>
</feature>
<dbReference type="PANTHER" id="PTHR10578">
    <property type="entry name" value="S -2-HYDROXY-ACID OXIDASE-RELATED"/>
    <property type="match status" value="1"/>
</dbReference>
<dbReference type="SUPFAM" id="SSF51395">
    <property type="entry name" value="FMN-linked oxidoreductases"/>
    <property type="match status" value="1"/>
</dbReference>
<protein>
    <submittedName>
        <fullName evidence="10">4-hydroxymandelate oxidase</fullName>
        <ecNumber evidence="10">1.1.3.46</ecNumber>
    </submittedName>
</protein>
<dbReference type="Proteomes" id="UP000535078">
    <property type="component" value="Unassembled WGS sequence"/>
</dbReference>
<evidence type="ECO:0000256" key="6">
    <source>
        <dbReference type="PIRSR" id="PIRSR000138-1"/>
    </source>
</evidence>
<reference evidence="10 11" key="1">
    <citation type="submission" date="2020-03" db="EMBL/GenBank/DDBJ databases">
        <title>Genomic Encyclopedia of Type Strains, Phase IV (KMG-IV): sequencing the most valuable type-strain genomes for metagenomic binning, comparative biology and taxonomic classification.</title>
        <authorList>
            <person name="Goeker M."/>
        </authorList>
    </citation>
    <scope>NUCLEOTIDE SEQUENCE [LARGE SCALE GENOMIC DNA]</scope>
    <source>
        <strain evidence="10 11">DSM 25229</strain>
    </source>
</reference>
<keyword evidence="8" id="KW-1133">Transmembrane helix</keyword>
<dbReference type="InterPro" id="IPR037396">
    <property type="entry name" value="FMN_HAD"/>
</dbReference>
<keyword evidence="2 7" id="KW-0285">Flavoprotein</keyword>
<dbReference type="EMBL" id="JAATIT010000004">
    <property type="protein sequence ID" value="NJB90816.1"/>
    <property type="molecule type" value="Genomic_DNA"/>
</dbReference>
<evidence type="ECO:0000256" key="1">
    <source>
        <dbReference type="ARBA" id="ARBA00001917"/>
    </source>
</evidence>
<dbReference type="FunFam" id="3.20.20.70:FF:000029">
    <property type="entry name" value="L-lactate dehydrogenase"/>
    <property type="match status" value="1"/>
</dbReference>
<evidence type="ECO:0000256" key="2">
    <source>
        <dbReference type="ARBA" id="ARBA00022630"/>
    </source>
</evidence>
<keyword evidence="4 10" id="KW-0560">Oxidoreductase</keyword>
<feature type="binding site" evidence="7">
    <location>
        <position position="261"/>
    </location>
    <ligand>
        <name>glyoxylate</name>
        <dbReference type="ChEBI" id="CHEBI:36655"/>
    </ligand>
</feature>
<sequence length="365" mass="38306">MTLPPLGAIPQDIAAVRDYEPLARERMGEAAWSYFAGGAGDEWTLRENVAAFDRLALNPRVLRDLGTATTRTTLFGCELAAPILLAPVAFQRMAHPDGELATMLAASALESAMVVSTQASVDLETLAAEASAPLWFQLYIQPDRDFTAALVARAERAGYHALVVTVDAPATGMRWREQRAGFALPAGIEAVNLRGMKGLPPAAPDALLFGTPLAAAAPTWEAIGWLRERTSLPIILKGVATPEDARRAVDLGVDGLIVSNHGGRTLDGTPAAIDLLPAVVREVGADVPVLMDGGVRRGTDILRALALGARAVLIGRPYIFALAAAGAVGVAHVLRLLRAELELAMALTGCADVAAVDEAVLANRP</sequence>
<dbReference type="AlphaFoldDB" id="A0A7X5XV35"/>
<comment type="cofactor">
    <cofactor evidence="1">
        <name>FMN</name>
        <dbReference type="ChEBI" id="CHEBI:58210"/>
    </cofactor>
</comment>
<proteinExistence type="inferred from homology"/>
<evidence type="ECO:0000256" key="8">
    <source>
        <dbReference type="SAM" id="Phobius"/>
    </source>
</evidence>
<feature type="binding site" evidence="7">
    <location>
        <position position="237"/>
    </location>
    <ligand>
        <name>FMN</name>
        <dbReference type="ChEBI" id="CHEBI:58210"/>
    </ligand>
</feature>
<dbReference type="CDD" id="cd02809">
    <property type="entry name" value="alpha_hydroxyacid_oxid_FMN"/>
    <property type="match status" value="1"/>
</dbReference>